<evidence type="ECO:0000256" key="3">
    <source>
        <dbReference type="ARBA" id="ARBA00022989"/>
    </source>
</evidence>
<dbReference type="PANTHER" id="PTHR26451">
    <property type="entry name" value="G_PROTEIN_RECEP_F1_2 DOMAIN-CONTAINING PROTEIN"/>
    <property type="match status" value="1"/>
</dbReference>
<organism evidence="7 8">
    <name type="scientific">Periophthalmus magnuspinnatus</name>
    <dbReference type="NCBI Taxonomy" id="409849"/>
    <lineage>
        <taxon>Eukaryota</taxon>
        <taxon>Metazoa</taxon>
        <taxon>Chordata</taxon>
        <taxon>Craniata</taxon>
        <taxon>Vertebrata</taxon>
        <taxon>Euteleostomi</taxon>
        <taxon>Actinopterygii</taxon>
        <taxon>Neopterygii</taxon>
        <taxon>Teleostei</taxon>
        <taxon>Neoteleostei</taxon>
        <taxon>Acanthomorphata</taxon>
        <taxon>Gobiaria</taxon>
        <taxon>Gobiiformes</taxon>
        <taxon>Gobioidei</taxon>
        <taxon>Gobiidae</taxon>
        <taxon>Oxudercinae</taxon>
        <taxon>Periophthalmus</taxon>
    </lineage>
</organism>
<dbReference type="GO" id="GO:0016020">
    <property type="term" value="C:membrane"/>
    <property type="evidence" value="ECO:0007669"/>
    <property type="project" value="UniProtKB-SubCell"/>
</dbReference>
<dbReference type="GO" id="GO:0005549">
    <property type="term" value="F:odorant binding"/>
    <property type="evidence" value="ECO:0007669"/>
    <property type="project" value="TreeGrafter"/>
</dbReference>
<dbReference type="GO" id="GO:0004984">
    <property type="term" value="F:olfactory receptor activity"/>
    <property type="evidence" value="ECO:0007669"/>
    <property type="project" value="TreeGrafter"/>
</dbReference>
<dbReference type="Proteomes" id="UP000261520">
    <property type="component" value="Unplaced"/>
</dbReference>
<accession>A0A3B4ACX7</accession>
<feature type="transmembrane region" description="Helical" evidence="5">
    <location>
        <begin position="84"/>
        <end position="104"/>
    </location>
</feature>
<evidence type="ECO:0000256" key="2">
    <source>
        <dbReference type="ARBA" id="ARBA00022692"/>
    </source>
</evidence>
<dbReference type="InterPro" id="IPR052921">
    <property type="entry name" value="GPCR1_Superfamily_Member"/>
</dbReference>
<dbReference type="AlphaFoldDB" id="A0A3B4ACX7"/>
<proteinExistence type="predicted"/>
<evidence type="ECO:0000256" key="5">
    <source>
        <dbReference type="SAM" id="Phobius"/>
    </source>
</evidence>
<dbReference type="CDD" id="cd00637">
    <property type="entry name" value="7tm_classA_rhodopsin-like"/>
    <property type="match status" value="1"/>
</dbReference>
<comment type="subcellular location">
    <subcellularLocation>
        <location evidence="1">Membrane</location>
    </subcellularLocation>
</comment>
<feature type="transmembrane region" description="Helical" evidence="5">
    <location>
        <begin position="218"/>
        <end position="242"/>
    </location>
</feature>
<dbReference type="FunFam" id="1.20.1070.10:FF:000096">
    <property type="entry name" value="Odorant receptor 131-2"/>
    <property type="match status" value="1"/>
</dbReference>
<dbReference type="InterPro" id="IPR000276">
    <property type="entry name" value="GPCR_Rhodpsn"/>
</dbReference>
<evidence type="ECO:0000256" key="1">
    <source>
        <dbReference type="ARBA" id="ARBA00004370"/>
    </source>
</evidence>
<feature type="transmembrane region" description="Helical" evidence="5">
    <location>
        <begin position="281"/>
        <end position="300"/>
    </location>
</feature>
<feature type="transmembrane region" description="Helical" evidence="5">
    <location>
        <begin position="44"/>
        <end position="72"/>
    </location>
</feature>
<dbReference type="InterPro" id="IPR017452">
    <property type="entry name" value="GPCR_Rhodpsn_7TM"/>
</dbReference>
<evidence type="ECO:0000256" key="4">
    <source>
        <dbReference type="ARBA" id="ARBA00023136"/>
    </source>
</evidence>
<feature type="domain" description="G-protein coupled receptors family 1 profile" evidence="6">
    <location>
        <begin position="64"/>
        <end position="310"/>
    </location>
</feature>
<reference evidence="7" key="2">
    <citation type="submission" date="2025-09" db="UniProtKB">
        <authorList>
            <consortium name="Ensembl"/>
        </authorList>
    </citation>
    <scope>IDENTIFICATION</scope>
</reference>
<keyword evidence="3 5" id="KW-1133">Transmembrane helix</keyword>
<name>A0A3B4ACX7_9GOBI</name>
<dbReference type="PANTHER" id="PTHR26451:SF866">
    <property type="entry name" value="ODORANT RECEPTOR-RELATED"/>
    <property type="match status" value="1"/>
</dbReference>
<dbReference type="Gene3D" id="1.20.1070.10">
    <property type="entry name" value="Rhodopsin 7-helix transmembrane proteins"/>
    <property type="match status" value="1"/>
</dbReference>
<evidence type="ECO:0000259" key="6">
    <source>
        <dbReference type="PROSITE" id="PS50262"/>
    </source>
</evidence>
<protein>
    <recommendedName>
        <fullName evidence="6">G-protein coupled receptors family 1 profile domain-containing protein</fullName>
    </recommendedName>
</protein>
<evidence type="ECO:0000313" key="7">
    <source>
        <dbReference type="Ensembl" id="ENSPMGP00000014499.1"/>
    </source>
</evidence>
<dbReference type="Ensembl" id="ENSPMGT00000015467.1">
    <property type="protein sequence ID" value="ENSPMGP00000014499.1"/>
    <property type="gene ID" value="ENSPMGG00000011798.1"/>
</dbReference>
<dbReference type="GO" id="GO:0004930">
    <property type="term" value="F:G protein-coupled receptor activity"/>
    <property type="evidence" value="ECO:0007669"/>
    <property type="project" value="InterPro"/>
</dbReference>
<dbReference type="PRINTS" id="PR00237">
    <property type="entry name" value="GPCRRHODOPSN"/>
</dbReference>
<dbReference type="STRING" id="409849.ENSPMGP00000014499"/>
<keyword evidence="4 5" id="KW-0472">Membrane</keyword>
<keyword evidence="2 5" id="KW-0812">Transmembrane</keyword>
<keyword evidence="8" id="KW-1185">Reference proteome</keyword>
<sequence>FCVLFKLQNEKQLQSKTHCDLIETLMEFPSFYQNLTEQARTTIISFRIVFVTLTNLAGLIFLVINGIIIHTLCSRPVFRETSRYMLLLGDSIVLFMGQLLYMHSTANLNLSYPLSGFYTMISYLCVKISPLTLSVMSTERYIAVCFPFHYPTIVTMRNTAFAILSVWGMGCVDVLIQVLLLVEFPFHLLPSLQMNSYCSSVALLLGPRSKVYQTISTIVLFLLSGLVIMLSFIGVMVVALSASTEKESANKARNMLLVHMFQLSLTLMSTMGPVFSSVAALANPVLAGQLFVVIHVFLVMMPRCLTTLTYGLKDSSLRPVLVSRLCCHLDCFPKKQKNKHFL</sequence>
<feature type="transmembrane region" description="Helical" evidence="5">
    <location>
        <begin position="116"/>
        <end position="138"/>
    </location>
</feature>
<evidence type="ECO:0000313" key="8">
    <source>
        <dbReference type="Proteomes" id="UP000261520"/>
    </source>
</evidence>
<dbReference type="PROSITE" id="PS50262">
    <property type="entry name" value="G_PROTEIN_RECEP_F1_2"/>
    <property type="match status" value="1"/>
</dbReference>
<reference evidence="7" key="1">
    <citation type="submission" date="2025-08" db="UniProtKB">
        <authorList>
            <consortium name="Ensembl"/>
        </authorList>
    </citation>
    <scope>IDENTIFICATION</scope>
</reference>
<dbReference type="SUPFAM" id="SSF81321">
    <property type="entry name" value="Family A G protein-coupled receptor-like"/>
    <property type="match status" value="1"/>
</dbReference>
<feature type="transmembrane region" description="Helical" evidence="5">
    <location>
        <begin position="254"/>
        <end position="275"/>
    </location>
</feature>
<feature type="transmembrane region" description="Helical" evidence="5">
    <location>
        <begin position="159"/>
        <end position="182"/>
    </location>
</feature>
<dbReference type="Pfam" id="PF00001">
    <property type="entry name" value="7tm_1"/>
    <property type="match status" value="1"/>
</dbReference>